<reference evidence="1" key="1">
    <citation type="submission" date="2023-04" db="EMBL/GenBank/DDBJ databases">
        <title>Phytophthora fragariaefolia NBRC 109709.</title>
        <authorList>
            <person name="Ichikawa N."/>
            <person name="Sato H."/>
            <person name="Tonouchi N."/>
        </authorList>
    </citation>
    <scope>NUCLEOTIDE SEQUENCE</scope>
    <source>
        <strain evidence="1">NBRC 109709</strain>
    </source>
</reference>
<protein>
    <submittedName>
        <fullName evidence="1">Unnamed protein product</fullName>
    </submittedName>
</protein>
<accession>A0A9W6YR81</accession>
<dbReference type="Gene3D" id="2.40.50.40">
    <property type="match status" value="1"/>
</dbReference>
<name>A0A9W6YR81_9STRA</name>
<evidence type="ECO:0000313" key="1">
    <source>
        <dbReference type="EMBL" id="GMG18141.1"/>
    </source>
</evidence>
<dbReference type="CDD" id="cd00024">
    <property type="entry name" value="CD_CSD"/>
    <property type="match status" value="1"/>
</dbReference>
<gene>
    <name evidence="1" type="ORF">Pfra01_003056800</name>
</gene>
<organism evidence="1 2">
    <name type="scientific">Phytophthora fragariaefolia</name>
    <dbReference type="NCBI Taxonomy" id="1490495"/>
    <lineage>
        <taxon>Eukaryota</taxon>
        <taxon>Sar</taxon>
        <taxon>Stramenopiles</taxon>
        <taxon>Oomycota</taxon>
        <taxon>Peronosporomycetes</taxon>
        <taxon>Peronosporales</taxon>
        <taxon>Peronosporaceae</taxon>
        <taxon>Phytophthora</taxon>
    </lineage>
</organism>
<comment type="caution">
    <text evidence="1">The sequence shown here is derived from an EMBL/GenBank/DDBJ whole genome shotgun (WGS) entry which is preliminary data.</text>
</comment>
<dbReference type="OrthoDB" id="116407at2759"/>
<dbReference type="InterPro" id="IPR016197">
    <property type="entry name" value="Chromo-like_dom_sf"/>
</dbReference>
<proteinExistence type="predicted"/>
<dbReference type="EMBL" id="BSXT01019248">
    <property type="protein sequence ID" value="GMG18141.1"/>
    <property type="molecule type" value="Genomic_DNA"/>
</dbReference>
<keyword evidence="2" id="KW-1185">Reference proteome</keyword>
<dbReference type="Proteomes" id="UP001165121">
    <property type="component" value="Unassembled WGS sequence"/>
</dbReference>
<dbReference type="AlphaFoldDB" id="A0A9W6YR81"/>
<evidence type="ECO:0000313" key="2">
    <source>
        <dbReference type="Proteomes" id="UP001165121"/>
    </source>
</evidence>
<dbReference type="SUPFAM" id="SSF54160">
    <property type="entry name" value="Chromo domain-like"/>
    <property type="match status" value="1"/>
</dbReference>
<sequence length="167" mass="18699">MANFDVGAFVLAARVTPRANKLAVTWLGPNRIVRAITNNVYEVQDIVALFAVSTHHASRLRYYQDGSRGATNDLEAHALHAAGGHLVNRCIRVRMGPSTRHCEVQVEWLGLDPEEASWVPAQAIHEDVPILLERYVDQHPDDALVQQMWSTVTTRNTASRANRRGRK</sequence>